<dbReference type="SUPFAM" id="SSF109604">
    <property type="entry name" value="HD-domain/PDEase-like"/>
    <property type="match status" value="1"/>
</dbReference>
<keyword evidence="4 5" id="KW-0694">RNA-binding</keyword>
<dbReference type="NCBIfam" id="TIGR03319">
    <property type="entry name" value="RNase_Y"/>
    <property type="match status" value="1"/>
</dbReference>
<dbReference type="GO" id="GO:0016787">
    <property type="term" value="F:hydrolase activity"/>
    <property type="evidence" value="ECO:0007669"/>
    <property type="project" value="UniProtKB-KW"/>
</dbReference>
<dbReference type="Pfam" id="PF01966">
    <property type="entry name" value="HD"/>
    <property type="match status" value="1"/>
</dbReference>
<dbReference type="PROSITE" id="PS51831">
    <property type="entry name" value="HD"/>
    <property type="match status" value="1"/>
</dbReference>
<comment type="function">
    <text evidence="5">Endoribonuclease that initiates mRNA decay.</text>
</comment>
<evidence type="ECO:0000256" key="6">
    <source>
        <dbReference type="NCBIfam" id="TIGR03319"/>
    </source>
</evidence>
<keyword evidence="1 5" id="KW-0540">Nuclease</keyword>
<dbReference type="InterPro" id="IPR017705">
    <property type="entry name" value="Ribonuclease_Y"/>
</dbReference>
<dbReference type="InterPro" id="IPR022711">
    <property type="entry name" value="RNase_Y_N"/>
</dbReference>
<dbReference type="SMART" id="SM00322">
    <property type="entry name" value="KH"/>
    <property type="match status" value="1"/>
</dbReference>
<dbReference type="InterPro" id="IPR004088">
    <property type="entry name" value="KH_dom_type_1"/>
</dbReference>
<dbReference type="Pfam" id="PF12072">
    <property type="entry name" value="RNase_Y_N"/>
    <property type="match status" value="1"/>
</dbReference>
<dbReference type="HAMAP" id="MF_00335">
    <property type="entry name" value="RNase_Y"/>
    <property type="match status" value="1"/>
</dbReference>
<evidence type="ECO:0000313" key="9">
    <source>
        <dbReference type="EMBL" id="OGY68123.1"/>
    </source>
</evidence>
<reference evidence="9 10" key="1">
    <citation type="journal article" date="2016" name="Nat. Commun.">
        <title>Thousands of microbial genomes shed light on interconnected biogeochemical processes in an aquifer system.</title>
        <authorList>
            <person name="Anantharaman K."/>
            <person name="Brown C.T."/>
            <person name="Hug L.A."/>
            <person name="Sharon I."/>
            <person name="Castelle C.J."/>
            <person name="Probst A.J."/>
            <person name="Thomas B.C."/>
            <person name="Singh A."/>
            <person name="Wilkins M.J."/>
            <person name="Karaoz U."/>
            <person name="Brodie E.L."/>
            <person name="Williams K.H."/>
            <person name="Hubbard S.S."/>
            <person name="Banfield J.F."/>
        </authorList>
    </citation>
    <scope>NUCLEOTIDE SEQUENCE [LARGE SCALE GENOMIC DNA]</scope>
</reference>
<evidence type="ECO:0000256" key="3">
    <source>
        <dbReference type="ARBA" id="ARBA00022801"/>
    </source>
</evidence>
<feature type="coiled-coil region" evidence="7">
    <location>
        <begin position="25"/>
        <end position="105"/>
    </location>
</feature>
<keyword evidence="7" id="KW-0175">Coiled coil</keyword>
<evidence type="ECO:0000256" key="4">
    <source>
        <dbReference type="ARBA" id="ARBA00022884"/>
    </source>
</evidence>
<dbReference type="Pfam" id="PF00013">
    <property type="entry name" value="KH_1"/>
    <property type="match status" value="1"/>
</dbReference>
<dbReference type="InterPro" id="IPR036612">
    <property type="entry name" value="KH_dom_type_1_sf"/>
</dbReference>
<dbReference type="PANTHER" id="PTHR12826:SF15">
    <property type="entry name" value="RIBONUCLEASE Y"/>
    <property type="match status" value="1"/>
</dbReference>
<feature type="domain" description="HD" evidence="8">
    <location>
        <begin position="302"/>
        <end position="395"/>
    </location>
</feature>
<dbReference type="GO" id="GO:0005886">
    <property type="term" value="C:plasma membrane"/>
    <property type="evidence" value="ECO:0007669"/>
    <property type="project" value="UniProtKB-UniRule"/>
</dbReference>
<dbReference type="Gene3D" id="3.30.1370.10">
    <property type="entry name" value="K Homology domain, type 1"/>
    <property type="match status" value="1"/>
</dbReference>
<comment type="similarity">
    <text evidence="5">Belongs to the RNase Y family.</text>
</comment>
<evidence type="ECO:0000256" key="2">
    <source>
        <dbReference type="ARBA" id="ARBA00022759"/>
    </source>
</evidence>
<evidence type="ECO:0000256" key="1">
    <source>
        <dbReference type="ARBA" id="ARBA00022722"/>
    </source>
</evidence>
<dbReference type="AlphaFoldDB" id="A0A1G1ZTR9"/>
<accession>A0A1G1ZTR9</accession>
<dbReference type="InterPro" id="IPR003607">
    <property type="entry name" value="HD/PDEase_dom"/>
</dbReference>
<evidence type="ECO:0000313" key="10">
    <source>
        <dbReference type="Proteomes" id="UP000177690"/>
    </source>
</evidence>
<dbReference type="CDD" id="cd00077">
    <property type="entry name" value="HDc"/>
    <property type="match status" value="1"/>
</dbReference>
<organism evidence="9 10">
    <name type="scientific">Candidatus Harrisonbacteria bacterium RIFCSPLOWO2_02_FULL_41_13b</name>
    <dbReference type="NCBI Taxonomy" id="1798409"/>
    <lineage>
        <taxon>Bacteria</taxon>
        <taxon>Candidatus Harrisoniibacteriota</taxon>
    </lineage>
</organism>
<dbReference type="STRING" id="1798409.A3I24_02530"/>
<protein>
    <recommendedName>
        <fullName evidence="5 6">Ribonuclease Y</fullName>
        <shortName evidence="5">RNase Y</shortName>
        <ecNumber evidence="5 6">3.1.-.-</ecNumber>
    </recommendedName>
</protein>
<dbReference type="SMART" id="SM00471">
    <property type="entry name" value="HDc"/>
    <property type="match status" value="1"/>
</dbReference>
<name>A0A1G1ZTR9_9BACT</name>
<evidence type="ECO:0000259" key="8">
    <source>
        <dbReference type="PROSITE" id="PS51831"/>
    </source>
</evidence>
<dbReference type="GO" id="GO:0003723">
    <property type="term" value="F:RNA binding"/>
    <property type="evidence" value="ECO:0007669"/>
    <property type="project" value="UniProtKB-UniRule"/>
</dbReference>
<evidence type="ECO:0000256" key="7">
    <source>
        <dbReference type="SAM" id="Coils"/>
    </source>
</evidence>
<dbReference type="InterPro" id="IPR006675">
    <property type="entry name" value="HDIG_dom"/>
</dbReference>
<dbReference type="PROSITE" id="PS50084">
    <property type="entry name" value="KH_TYPE_1"/>
    <property type="match status" value="1"/>
</dbReference>
<evidence type="ECO:0000256" key="5">
    <source>
        <dbReference type="HAMAP-Rule" id="MF_00335"/>
    </source>
</evidence>
<keyword evidence="3 5" id="KW-0378">Hydrolase</keyword>
<dbReference type="GO" id="GO:0004521">
    <property type="term" value="F:RNA endonuclease activity"/>
    <property type="evidence" value="ECO:0007669"/>
    <property type="project" value="UniProtKB-UniRule"/>
</dbReference>
<dbReference type="InterPro" id="IPR004087">
    <property type="entry name" value="KH_dom"/>
</dbReference>
<dbReference type="GO" id="GO:0006402">
    <property type="term" value="P:mRNA catabolic process"/>
    <property type="evidence" value="ECO:0007669"/>
    <property type="project" value="UniProtKB-UniRule"/>
</dbReference>
<gene>
    <name evidence="5" type="primary">rny</name>
    <name evidence="9" type="ORF">A3I24_02530</name>
</gene>
<dbReference type="Proteomes" id="UP000177690">
    <property type="component" value="Unassembled WGS sequence"/>
</dbReference>
<dbReference type="CDD" id="cd22431">
    <property type="entry name" value="KH-I_RNaseY"/>
    <property type="match status" value="1"/>
</dbReference>
<dbReference type="SUPFAM" id="SSF54791">
    <property type="entry name" value="Eukaryotic type KH-domain (KH-domain type I)"/>
    <property type="match status" value="1"/>
</dbReference>
<dbReference type="PANTHER" id="PTHR12826">
    <property type="entry name" value="RIBONUCLEASE Y"/>
    <property type="match status" value="1"/>
</dbReference>
<dbReference type="InterPro" id="IPR006674">
    <property type="entry name" value="HD_domain"/>
</dbReference>
<sequence>MDSITLLTAGGFLVLGLAVGYFANYLLSSQKAKSLEQKAAQLLEEAKKEGQEKKSQLDRLEERLIKKEETLEKYSSDIRFKESRLEKEEKTLENDKFEVSELRKRTMADLEKIAGLTAKDALAQLMKMLEQSHQEEIVKTIQKLEKDRKEEIEKKSLEIITGAIQRYSRSHVADITTTSFQLPNEEIKGKIIGREGRNIRTLEKATGVELVIDEAPESIIISSFDPVRREIARMALEKLIKDGRIQPAKIEEKVEEARQELNKRMIEIGEQSALEVGIIDLPKELLQLLGKLHFRTSYGQNVLVHSVEMAHISGIIAAELKMNVETAKKGALLHDIGKAISHEVEGTHVELGRKILQKYGIKDEVVQAMEAHHEEYPFATPESFVVAAADIISAARPGARRDTVENYLKRLEELEKIASGFAGVKTVYALSAGREIRVFVVPEKIDDFGAFQLAKDIAHKIQTEMKYPGEIKVNVVRETRAVEYAR</sequence>
<dbReference type="EC" id="3.1.-.-" evidence="5 6"/>
<dbReference type="NCBIfam" id="TIGR00277">
    <property type="entry name" value="HDIG"/>
    <property type="match status" value="1"/>
</dbReference>
<keyword evidence="2 5" id="KW-0255">Endonuclease</keyword>
<proteinExistence type="inferred from homology"/>
<dbReference type="EMBL" id="MHJL01000007">
    <property type="protein sequence ID" value="OGY68123.1"/>
    <property type="molecule type" value="Genomic_DNA"/>
</dbReference>
<comment type="caution">
    <text evidence="9">The sequence shown here is derived from an EMBL/GenBank/DDBJ whole genome shotgun (WGS) entry which is preliminary data.</text>
</comment>
<dbReference type="Gene3D" id="1.10.3210.10">
    <property type="entry name" value="Hypothetical protein af1432"/>
    <property type="match status" value="1"/>
</dbReference>